<evidence type="ECO:0000256" key="1">
    <source>
        <dbReference type="PIRSR" id="PIRSR605019-1"/>
    </source>
</evidence>
<dbReference type="AlphaFoldDB" id="A0A7D4TJ99"/>
<dbReference type="GO" id="GO:0006284">
    <property type="term" value="P:base-excision repair"/>
    <property type="evidence" value="ECO:0007669"/>
    <property type="project" value="InterPro"/>
</dbReference>
<feature type="binding site" evidence="1">
    <location>
        <position position="180"/>
    </location>
    <ligand>
        <name>Zn(2+)</name>
        <dbReference type="ChEBI" id="CHEBI:29105"/>
    </ligand>
</feature>
<dbReference type="RefSeq" id="WP_173493788.1">
    <property type="nucleotide sequence ID" value="NZ_CP054056.1"/>
</dbReference>
<feature type="binding site" evidence="1">
    <location>
        <position position="27"/>
    </location>
    <ligand>
        <name>Zn(2+)</name>
        <dbReference type="ChEBI" id="CHEBI:29105"/>
    </ligand>
</feature>
<gene>
    <name evidence="2" type="ORF">HRU87_04765</name>
</gene>
<reference evidence="2 3" key="1">
    <citation type="submission" date="2020-05" db="EMBL/GenBank/DDBJ databases">
        <title>Aquirufa sp. strain 15G-AUS-rot a new Aquirufa species.</title>
        <authorList>
            <person name="Pitt A."/>
            <person name="Hahn M.W."/>
        </authorList>
    </citation>
    <scope>NUCLEOTIDE SEQUENCE [LARGE SCALE GENOMIC DNA]</scope>
    <source>
        <strain evidence="2 3">15G-AUS-rot</strain>
    </source>
</reference>
<name>A0A7D4TJ99_9MICO</name>
<proteinExistence type="predicted"/>
<dbReference type="KEGG" id="aqg:HRU87_04765"/>
<dbReference type="InterPro" id="IPR005019">
    <property type="entry name" value="Adenine_glyco"/>
</dbReference>
<dbReference type="PANTHER" id="PTHR30037">
    <property type="entry name" value="DNA-3-METHYLADENINE GLYCOSYLASE 1"/>
    <property type="match status" value="1"/>
</dbReference>
<dbReference type="InterPro" id="IPR011257">
    <property type="entry name" value="DNA_glycosylase"/>
</dbReference>
<evidence type="ECO:0000313" key="2">
    <source>
        <dbReference type="EMBL" id="QKJ25491.1"/>
    </source>
</evidence>
<feature type="binding site" evidence="1">
    <location>
        <position position="14"/>
    </location>
    <ligand>
        <name>Zn(2+)</name>
        <dbReference type="ChEBI" id="CHEBI:29105"/>
    </ligand>
</feature>
<dbReference type="EMBL" id="CP054056">
    <property type="protein sequence ID" value="QKJ25491.1"/>
    <property type="molecule type" value="Genomic_DNA"/>
</dbReference>
<evidence type="ECO:0000313" key="3">
    <source>
        <dbReference type="Proteomes" id="UP000501003"/>
    </source>
</evidence>
<feature type="binding site" evidence="1">
    <location>
        <position position="184"/>
    </location>
    <ligand>
        <name>Zn(2+)</name>
        <dbReference type="ChEBI" id="CHEBI:29105"/>
    </ligand>
</feature>
<dbReference type="SUPFAM" id="SSF48150">
    <property type="entry name" value="DNA-glycosylase"/>
    <property type="match status" value="1"/>
</dbReference>
<keyword evidence="1" id="KW-0862">Zinc</keyword>
<keyword evidence="1" id="KW-0479">Metal-binding</keyword>
<sequence length="188" mass="21686">MSHTRVHSDGIERCNWVTNDQIYIEYHDREWGTPNRNHQQLFEAICLESFQAGLSWLTILKRREGFRSAFEGFEVDVVAQFDELKIESLMQNPEIIRNRAKIQSAVKNARVVLDRQIDLVELVWRFAPDPIAKHPETFAWRATSAESDALSRELKKLGFSFVGSTTMYALMQSSGLIQDHAPGCFRNL</sequence>
<dbReference type="GO" id="GO:0008725">
    <property type="term" value="F:DNA-3-methyladenine glycosylase activity"/>
    <property type="evidence" value="ECO:0007669"/>
    <property type="project" value="InterPro"/>
</dbReference>
<keyword evidence="3" id="KW-1185">Reference proteome</keyword>
<dbReference type="Gene3D" id="1.10.340.30">
    <property type="entry name" value="Hypothetical protein, domain 2"/>
    <property type="match status" value="1"/>
</dbReference>
<dbReference type="Pfam" id="PF03352">
    <property type="entry name" value="Adenine_glyco"/>
    <property type="match status" value="1"/>
</dbReference>
<dbReference type="GO" id="GO:0046872">
    <property type="term" value="F:metal ion binding"/>
    <property type="evidence" value="ECO:0007669"/>
    <property type="project" value="UniProtKB-KW"/>
</dbReference>
<protein>
    <submittedName>
        <fullName evidence="2">DNA-3-methyladenine glycosylase I</fullName>
    </submittedName>
</protein>
<dbReference type="Proteomes" id="UP000501003">
    <property type="component" value="Chromosome"/>
</dbReference>
<dbReference type="InterPro" id="IPR052891">
    <property type="entry name" value="DNA-3mA_glycosylase"/>
</dbReference>
<organism evidence="2 3">
    <name type="scientific">Aquiluna borgnonia</name>
    <dbReference type="NCBI Taxonomy" id="2499157"/>
    <lineage>
        <taxon>Bacteria</taxon>
        <taxon>Bacillati</taxon>
        <taxon>Actinomycetota</taxon>
        <taxon>Actinomycetes</taxon>
        <taxon>Micrococcales</taxon>
        <taxon>Microbacteriaceae</taxon>
        <taxon>Luna cluster</taxon>
        <taxon>Luna-1 subcluster</taxon>
        <taxon>Aquiluna</taxon>
    </lineage>
</organism>
<dbReference type="PANTHER" id="PTHR30037:SF4">
    <property type="entry name" value="DNA-3-METHYLADENINE GLYCOSYLASE I"/>
    <property type="match status" value="1"/>
</dbReference>
<accession>A0A7D4TJ99</accession>